<evidence type="ECO:0000256" key="1">
    <source>
        <dbReference type="ARBA" id="ARBA00022801"/>
    </source>
</evidence>
<evidence type="ECO:0000313" key="5">
    <source>
        <dbReference type="Proteomes" id="UP000095287"/>
    </source>
</evidence>
<keyword evidence="1" id="KW-0378">Hydrolase</keyword>
<evidence type="ECO:0000256" key="2">
    <source>
        <dbReference type="ARBA" id="ARBA00022912"/>
    </source>
</evidence>
<keyword evidence="5" id="KW-1185">Reference proteome</keyword>
<feature type="domain" description="Tyrosine specific protein phosphatases" evidence="4">
    <location>
        <begin position="130"/>
        <end position="187"/>
    </location>
</feature>
<accession>A0A1I7Y1U5</accession>
<dbReference type="InterPro" id="IPR016130">
    <property type="entry name" value="Tyr_Pase_AS"/>
</dbReference>
<dbReference type="SUPFAM" id="SSF52799">
    <property type="entry name" value="(Phosphotyrosine protein) phosphatases II"/>
    <property type="match status" value="1"/>
</dbReference>
<dbReference type="Pfam" id="PF00782">
    <property type="entry name" value="DSPc"/>
    <property type="match status" value="1"/>
</dbReference>
<dbReference type="PRINTS" id="PR01908">
    <property type="entry name" value="ADSPHPHTASE"/>
</dbReference>
<dbReference type="PANTHER" id="PTHR46377">
    <property type="entry name" value="DUAL SPECIFICITY PROTEIN PHOSPHATASE 19"/>
    <property type="match status" value="1"/>
</dbReference>
<dbReference type="PROSITE" id="PS00383">
    <property type="entry name" value="TYR_PHOSPHATASE_1"/>
    <property type="match status" value="1"/>
</dbReference>
<sequence>MDSLKDRIRSAKQNLRNVDVTVTDVHGFEVIERRREDGRFETPSDLQNQRRRVEETRRHRGFVLVDLEMAKCGERLYVGSEDVARSWEILERYGVTHVVNCASRVENWFPCRLEYLQVHVVDILTANIKQHFPSVLDFMRRAIVGGGTVFVHCNAGISRSTTFVIAYLMKFEGLSYEEALAEVRKTRAIARPNDGFARQLKEFEEELVREEGRNV</sequence>
<dbReference type="PROSITE" id="PS50054">
    <property type="entry name" value="TYR_PHOSPHATASE_DUAL"/>
    <property type="match status" value="1"/>
</dbReference>
<evidence type="ECO:0000259" key="3">
    <source>
        <dbReference type="PROSITE" id="PS50054"/>
    </source>
</evidence>
<feature type="domain" description="Tyrosine-protein phosphatase" evidence="3">
    <location>
        <begin position="68"/>
        <end position="209"/>
    </location>
</feature>
<protein>
    <submittedName>
        <fullName evidence="6">Dual specificity protein phosphatase</fullName>
    </submittedName>
</protein>
<dbReference type="GO" id="GO:0008579">
    <property type="term" value="F:JUN kinase phosphatase activity"/>
    <property type="evidence" value="ECO:0007669"/>
    <property type="project" value="TreeGrafter"/>
</dbReference>
<dbReference type="Gene3D" id="3.90.190.10">
    <property type="entry name" value="Protein tyrosine phosphatase superfamily"/>
    <property type="match status" value="1"/>
</dbReference>
<dbReference type="CDD" id="cd14498">
    <property type="entry name" value="DSP"/>
    <property type="match status" value="1"/>
</dbReference>
<dbReference type="WBParaSite" id="L893_g11586.t1">
    <property type="protein sequence ID" value="L893_g11586.t1"/>
    <property type="gene ID" value="L893_g11586"/>
</dbReference>
<evidence type="ECO:0000313" key="6">
    <source>
        <dbReference type="WBParaSite" id="L893_g11586.t1"/>
    </source>
</evidence>
<reference evidence="6" key="1">
    <citation type="submission" date="2016-11" db="UniProtKB">
        <authorList>
            <consortium name="WormBaseParasite"/>
        </authorList>
    </citation>
    <scope>IDENTIFICATION</scope>
</reference>
<dbReference type="InterPro" id="IPR000387">
    <property type="entry name" value="Tyr_Pase_dom"/>
</dbReference>
<keyword evidence="2" id="KW-0904">Protein phosphatase</keyword>
<dbReference type="InterPro" id="IPR020422">
    <property type="entry name" value="TYR_PHOSPHATASE_DUAL_dom"/>
</dbReference>
<dbReference type="PROSITE" id="PS50056">
    <property type="entry name" value="TYR_PHOSPHATASE_2"/>
    <property type="match status" value="1"/>
</dbReference>
<dbReference type="InterPro" id="IPR000340">
    <property type="entry name" value="Dual-sp_phosphatase_cat-dom"/>
</dbReference>
<dbReference type="PANTHER" id="PTHR46377:SF1">
    <property type="entry name" value="DUAL SPECIFICITY PROTEIN PHOSPHATASE 19"/>
    <property type="match status" value="1"/>
</dbReference>
<dbReference type="InterPro" id="IPR029021">
    <property type="entry name" value="Prot-tyrosine_phosphatase-like"/>
</dbReference>
<dbReference type="GO" id="GO:0005737">
    <property type="term" value="C:cytoplasm"/>
    <property type="evidence" value="ECO:0007669"/>
    <property type="project" value="TreeGrafter"/>
</dbReference>
<dbReference type="SMART" id="SM00195">
    <property type="entry name" value="DSPc"/>
    <property type="match status" value="1"/>
</dbReference>
<dbReference type="AlphaFoldDB" id="A0A1I7Y1U5"/>
<dbReference type="Proteomes" id="UP000095287">
    <property type="component" value="Unplaced"/>
</dbReference>
<organism evidence="5 6">
    <name type="scientific">Steinernema glaseri</name>
    <dbReference type="NCBI Taxonomy" id="37863"/>
    <lineage>
        <taxon>Eukaryota</taxon>
        <taxon>Metazoa</taxon>
        <taxon>Ecdysozoa</taxon>
        <taxon>Nematoda</taxon>
        <taxon>Chromadorea</taxon>
        <taxon>Rhabditida</taxon>
        <taxon>Tylenchina</taxon>
        <taxon>Panagrolaimomorpha</taxon>
        <taxon>Strongyloidoidea</taxon>
        <taxon>Steinernematidae</taxon>
        <taxon>Steinernema</taxon>
    </lineage>
</organism>
<name>A0A1I7Y1U5_9BILA</name>
<evidence type="ECO:0000259" key="4">
    <source>
        <dbReference type="PROSITE" id="PS50056"/>
    </source>
</evidence>
<proteinExistence type="predicted"/>